<sequence length="79" mass="8455">MAAGRISGGRLTLYRTCEDGSTVPLTPDEIEALVEQSRARRRRPFSTPPDPTRLALLLGHTAPADEGTPTVAAGPRTRT</sequence>
<evidence type="ECO:0000256" key="1">
    <source>
        <dbReference type="SAM" id="MobiDB-lite"/>
    </source>
</evidence>
<reference evidence="2" key="1">
    <citation type="submission" date="2013-09" db="EMBL/GenBank/DDBJ databases">
        <title>Complete nucleotide sequence of Streptomyces linear plasmid pFRL6.</title>
        <authorList>
            <person name="Chen Z."/>
            <person name="Fang P."/>
            <person name="Qin Z."/>
        </authorList>
    </citation>
    <scope>NUCLEOTIDE SEQUENCE</scope>
    <source>
        <plasmid evidence="2">pFRL6</plasmid>
    </source>
</reference>
<gene>
    <name evidence="2" type="ORF">pFRL6_302</name>
</gene>
<evidence type="ECO:0000313" key="2">
    <source>
        <dbReference type="EMBL" id="AHE40389.1"/>
    </source>
</evidence>
<dbReference type="EMBL" id="KF602051">
    <property type="protein sequence ID" value="AHE40389.1"/>
    <property type="molecule type" value="Genomic_DNA"/>
</dbReference>
<keyword evidence="2" id="KW-0614">Plasmid</keyword>
<organism evidence="2">
    <name type="scientific">Streptomyces sp. F12</name>
    <dbReference type="NCBI Taxonomy" id="1436084"/>
    <lineage>
        <taxon>Bacteria</taxon>
        <taxon>Bacillati</taxon>
        <taxon>Actinomycetota</taxon>
        <taxon>Actinomycetes</taxon>
        <taxon>Kitasatosporales</taxon>
        <taxon>Streptomycetaceae</taxon>
        <taxon>Streptomyces</taxon>
    </lineage>
</organism>
<protein>
    <submittedName>
        <fullName evidence="2">Uncharacterized protein</fullName>
    </submittedName>
</protein>
<accession>V9Z8R5</accession>
<dbReference type="AlphaFoldDB" id="V9Z8R5"/>
<name>V9Z8R5_9ACTN</name>
<feature type="region of interest" description="Disordered" evidence="1">
    <location>
        <begin position="59"/>
        <end position="79"/>
    </location>
</feature>
<geneLocation type="plasmid" evidence="2">
    <name>pFRL6</name>
</geneLocation>
<proteinExistence type="predicted"/>